<dbReference type="RefSeq" id="XP_055864933.1">
    <property type="nucleotide sequence ID" value="XM_056008958.1"/>
</dbReference>
<keyword evidence="1" id="KW-0472">Membrane</keyword>
<dbReference type="GeneID" id="106055877"/>
<dbReference type="OMA" id="PINIPTM"/>
<protein>
    <submittedName>
        <fullName evidence="3">Uncharacterized protein LOC106055877</fullName>
    </submittedName>
</protein>
<feature type="transmembrane region" description="Helical" evidence="1">
    <location>
        <begin position="306"/>
        <end position="330"/>
    </location>
</feature>
<feature type="transmembrane region" description="Helical" evidence="1">
    <location>
        <begin position="214"/>
        <end position="234"/>
    </location>
</feature>
<keyword evidence="1" id="KW-1133">Transmembrane helix</keyword>
<accession>A0A9W2YQB3</accession>
<organism evidence="2 3">
    <name type="scientific">Biomphalaria glabrata</name>
    <name type="common">Bloodfluke planorb</name>
    <name type="synonym">Freshwater snail</name>
    <dbReference type="NCBI Taxonomy" id="6526"/>
    <lineage>
        <taxon>Eukaryota</taxon>
        <taxon>Metazoa</taxon>
        <taxon>Spiralia</taxon>
        <taxon>Lophotrochozoa</taxon>
        <taxon>Mollusca</taxon>
        <taxon>Gastropoda</taxon>
        <taxon>Heterobranchia</taxon>
        <taxon>Euthyneura</taxon>
        <taxon>Panpulmonata</taxon>
        <taxon>Hygrophila</taxon>
        <taxon>Lymnaeoidea</taxon>
        <taxon>Planorbidae</taxon>
        <taxon>Biomphalaria</taxon>
    </lineage>
</organism>
<keyword evidence="1" id="KW-0812">Transmembrane</keyword>
<name>A0A9W2YQB3_BIOGL</name>
<reference evidence="3" key="1">
    <citation type="submission" date="2025-08" db="UniProtKB">
        <authorList>
            <consortium name="RefSeq"/>
        </authorList>
    </citation>
    <scope>IDENTIFICATION</scope>
</reference>
<keyword evidence="2" id="KW-1185">Reference proteome</keyword>
<gene>
    <name evidence="3" type="primary">LOC106055877</name>
</gene>
<evidence type="ECO:0000313" key="2">
    <source>
        <dbReference type="Proteomes" id="UP001165740"/>
    </source>
</evidence>
<evidence type="ECO:0000256" key="1">
    <source>
        <dbReference type="SAM" id="Phobius"/>
    </source>
</evidence>
<dbReference type="AlphaFoldDB" id="A0A9W2YQB3"/>
<dbReference type="Proteomes" id="UP001165740">
    <property type="component" value="Chromosome 13"/>
</dbReference>
<sequence length="393" mass="43968">MAPPTSPVEDSVDRYNHTWLVSFLLALAAFTLLIPYIFDMPDRSVPASDDFKLTVKCWCPAEFTNNMVEFTNAECGAAFQKAQAGSQAGTDSNGASLYRIPNQLIGDQNEIYTPEISAESNSTEVFMQQSVRGALDMLVGYTPLFLFVCAAILKCVHVLYLLYLSWYGVNASNLILSWKSVSLISEQNELARKDFVQELASRFQSARQLAKGYIVYKFLIFTVCFVIAMLIYIFPVPESPEAVAQSVNGQSSGFKSLMLICSLTVRALQRNSVYMTQCTFIQSPSAFDDQSTQFREEQLLSLYRSFFSALLFAFVLITTVNAVNLFLWIVKLYRGQPAGRSNKRLSPDSRLLVCLTEEHLDFTASNKLEKLLVQDQKDSAPDVELTKTSADVV</sequence>
<dbReference type="OrthoDB" id="6156233at2759"/>
<proteinExistence type="predicted"/>
<feature type="transmembrane region" description="Helical" evidence="1">
    <location>
        <begin position="20"/>
        <end position="38"/>
    </location>
</feature>
<evidence type="ECO:0000313" key="3">
    <source>
        <dbReference type="RefSeq" id="XP_055864933.1"/>
    </source>
</evidence>